<keyword evidence="3" id="KW-1185">Reference proteome</keyword>
<dbReference type="InterPro" id="IPR015915">
    <property type="entry name" value="Kelch-typ_b-propeller"/>
</dbReference>
<dbReference type="InterPro" id="IPR011043">
    <property type="entry name" value="Gal_Oxase/kelch_b-propeller"/>
</dbReference>
<feature type="region of interest" description="Disordered" evidence="1">
    <location>
        <begin position="1"/>
        <end position="37"/>
    </location>
</feature>
<accession>A0A9X3F2V1</accession>
<feature type="compositionally biased region" description="Acidic residues" evidence="1">
    <location>
        <begin position="7"/>
        <end position="29"/>
    </location>
</feature>
<sequence length="210" mass="23428">MTTRADDDTDPETEATEVEDDDDDVEPEPPPEPTFGREEFLEWRSPRPGTANPERMTNPVWVWIIRAGVNAWAANKRFDGPTALYAGPGWCFERFGCSSTELPDGRIVQIAGEHEDYYDSDFYIYNDVIVRHPDGHIDIFGYPRDVFPPTDSHSATLVGDRIILIGSIGYTGERKYGHTPVLALDLATFAISTIPTGGTPPGWISNTPRR</sequence>
<name>A0A9X3F2V1_9BACT</name>
<evidence type="ECO:0000313" key="3">
    <source>
        <dbReference type="Proteomes" id="UP001150924"/>
    </source>
</evidence>
<protein>
    <submittedName>
        <fullName evidence="2">Uncharacterized protein</fullName>
    </submittedName>
</protein>
<gene>
    <name evidence="2" type="ORF">OV079_33650</name>
</gene>
<dbReference type="AlphaFoldDB" id="A0A9X3F2V1"/>
<dbReference type="RefSeq" id="WP_267773372.1">
    <property type="nucleotide sequence ID" value="NZ_JAPNKE010000002.1"/>
</dbReference>
<dbReference type="EMBL" id="JAPNKE010000002">
    <property type="protein sequence ID" value="MCY1010428.1"/>
    <property type="molecule type" value="Genomic_DNA"/>
</dbReference>
<reference evidence="2" key="1">
    <citation type="submission" date="2022-11" db="EMBL/GenBank/DDBJ databases">
        <title>Minimal conservation of predation-associated metabolite biosynthetic gene clusters underscores biosynthetic potential of Myxococcota including descriptions for ten novel species: Archangium lansinium sp. nov., Myxococcus landrumus sp. nov., Nannocystis bai.</title>
        <authorList>
            <person name="Ahearne A."/>
            <person name="Stevens C."/>
            <person name="Phillips K."/>
        </authorList>
    </citation>
    <scope>NUCLEOTIDE SEQUENCE</scope>
    <source>
        <strain evidence="2">Na p29</strain>
    </source>
</reference>
<organism evidence="2 3">
    <name type="scientific">Nannocystis pusilla</name>
    <dbReference type="NCBI Taxonomy" id="889268"/>
    <lineage>
        <taxon>Bacteria</taxon>
        <taxon>Pseudomonadati</taxon>
        <taxon>Myxococcota</taxon>
        <taxon>Polyangia</taxon>
        <taxon>Nannocystales</taxon>
        <taxon>Nannocystaceae</taxon>
        <taxon>Nannocystis</taxon>
    </lineage>
</organism>
<dbReference type="Proteomes" id="UP001150924">
    <property type="component" value="Unassembled WGS sequence"/>
</dbReference>
<proteinExistence type="predicted"/>
<comment type="caution">
    <text evidence="2">The sequence shown here is derived from an EMBL/GenBank/DDBJ whole genome shotgun (WGS) entry which is preliminary data.</text>
</comment>
<evidence type="ECO:0000256" key="1">
    <source>
        <dbReference type="SAM" id="MobiDB-lite"/>
    </source>
</evidence>
<evidence type="ECO:0000313" key="2">
    <source>
        <dbReference type="EMBL" id="MCY1010428.1"/>
    </source>
</evidence>
<dbReference type="Gene3D" id="2.120.10.80">
    <property type="entry name" value="Kelch-type beta propeller"/>
    <property type="match status" value="1"/>
</dbReference>
<dbReference type="SUPFAM" id="SSF50965">
    <property type="entry name" value="Galactose oxidase, central domain"/>
    <property type="match status" value="1"/>
</dbReference>